<dbReference type="PROSITE" id="PS50977">
    <property type="entry name" value="HTH_TETR_2"/>
    <property type="match status" value="1"/>
</dbReference>
<feature type="domain" description="HTH tetR-type" evidence="3">
    <location>
        <begin position="18"/>
        <end position="78"/>
    </location>
</feature>
<sequence>MSPSARREDGPRLTAKGRARRDALLDAALTVIERDGPAALTHRAVAAEAGLPTSAATYYFADIDDLLVSVLRRSIADYDATVGPLDALDVDAAAATIRQYAIDERSTAVAHYELLLLATRRPTLRTDAEHWYTLLERDLATALPEDAPDRATRIRTAALALDGLILRMLWRGEPHTPADVRAAVAAALAPLSDDDAMTSA</sequence>
<dbReference type="InterPro" id="IPR001647">
    <property type="entry name" value="HTH_TetR"/>
</dbReference>
<dbReference type="InterPro" id="IPR041583">
    <property type="entry name" value="TetR_C_31"/>
</dbReference>
<reference evidence="4 5" key="2">
    <citation type="submission" date="2016-01" db="EMBL/GenBank/DDBJ databases">
        <title>Microcella alkaliphila JAM AC0309 whole genome shotgun sequence.</title>
        <authorList>
            <person name="Kurata A."/>
            <person name="Hirose Y."/>
            <person name="Kishimoto N."/>
            <person name="Kobayashi T."/>
        </authorList>
    </citation>
    <scope>NUCLEOTIDE SEQUENCE [LARGE SCALE GENOMIC DNA]</scope>
    <source>
        <strain evidence="4 5">JAM AC0309</strain>
    </source>
</reference>
<evidence type="ECO:0000256" key="1">
    <source>
        <dbReference type="ARBA" id="ARBA00023125"/>
    </source>
</evidence>
<protein>
    <recommendedName>
        <fullName evidence="3">HTH tetR-type domain-containing protein</fullName>
    </recommendedName>
</protein>
<accession>A0A0U4WYE2</accession>
<proteinExistence type="predicted"/>
<evidence type="ECO:0000313" key="4">
    <source>
        <dbReference type="EMBL" id="BAU32730.1"/>
    </source>
</evidence>
<dbReference type="EMBL" id="AP017315">
    <property type="protein sequence ID" value="BAU32730.1"/>
    <property type="molecule type" value="Genomic_DNA"/>
</dbReference>
<gene>
    <name evidence="4" type="ORF">MalAC0309_1883</name>
</gene>
<dbReference type="Pfam" id="PF00440">
    <property type="entry name" value="TetR_N"/>
    <property type="match status" value="1"/>
</dbReference>
<dbReference type="AlphaFoldDB" id="A0A0U4WYE2"/>
<reference evidence="5" key="1">
    <citation type="submission" date="2015-12" db="EMBL/GenBank/DDBJ databases">
        <authorList>
            <person name="Shamseldin A."/>
            <person name="Moawad H."/>
            <person name="Abd El-Rahim W.M."/>
            <person name="Sadowsky M.J."/>
        </authorList>
    </citation>
    <scope>NUCLEOTIDE SEQUENCE [LARGE SCALE GENOMIC DNA]</scope>
    <source>
        <strain evidence="5">JAM AC0309</strain>
    </source>
</reference>
<dbReference type="RefSeq" id="WP_096422122.1">
    <property type="nucleotide sequence ID" value="NZ_AP017315.1"/>
</dbReference>
<evidence type="ECO:0000256" key="2">
    <source>
        <dbReference type="PROSITE-ProRule" id="PRU00335"/>
    </source>
</evidence>
<dbReference type="OrthoDB" id="6929199at2"/>
<dbReference type="InterPro" id="IPR009057">
    <property type="entry name" value="Homeodomain-like_sf"/>
</dbReference>
<dbReference type="SUPFAM" id="SSF46689">
    <property type="entry name" value="Homeodomain-like"/>
    <property type="match status" value="1"/>
</dbReference>
<dbReference type="KEGG" id="malk:MalAC0309_1883"/>
<dbReference type="Proteomes" id="UP000218965">
    <property type="component" value="Chromosome"/>
</dbReference>
<organism evidence="4 5">
    <name type="scientific">Microcella alkaliphila</name>
    <dbReference type="NCBI Taxonomy" id="279828"/>
    <lineage>
        <taxon>Bacteria</taxon>
        <taxon>Bacillati</taxon>
        <taxon>Actinomycetota</taxon>
        <taxon>Actinomycetes</taxon>
        <taxon>Micrococcales</taxon>
        <taxon>Microbacteriaceae</taxon>
        <taxon>Microcella</taxon>
    </lineage>
</organism>
<evidence type="ECO:0000259" key="3">
    <source>
        <dbReference type="PROSITE" id="PS50977"/>
    </source>
</evidence>
<keyword evidence="1 2" id="KW-0238">DNA-binding</keyword>
<dbReference type="Gene3D" id="1.10.357.10">
    <property type="entry name" value="Tetracycline Repressor, domain 2"/>
    <property type="match status" value="1"/>
</dbReference>
<evidence type="ECO:0000313" key="5">
    <source>
        <dbReference type="Proteomes" id="UP000218965"/>
    </source>
</evidence>
<name>A0A0U4WYE2_9MICO</name>
<dbReference type="Pfam" id="PF17940">
    <property type="entry name" value="TetR_C_31"/>
    <property type="match status" value="1"/>
</dbReference>
<dbReference type="GO" id="GO:0003677">
    <property type="term" value="F:DNA binding"/>
    <property type="evidence" value="ECO:0007669"/>
    <property type="project" value="UniProtKB-UniRule"/>
</dbReference>
<feature type="DNA-binding region" description="H-T-H motif" evidence="2">
    <location>
        <begin position="41"/>
        <end position="60"/>
    </location>
</feature>